<dbReference type="AlphaFoldDB" id="A0A645AWJ4"/>
<evidence type="ECO:0000256" key="1">
    <source>
        <dbReference type="SAM" id="MobiDB-lite"/>
    </source>
</evidence>
<organism evidence="2">
    <name type="scientific">bioreactor metagenome</name>
    <dbReference type="NCBI Taxonomy" id="1076179"/>
    <lineage>
        <taxon>unclassified sequences</taxon>
        <taxon>metagenomes</taxon>
        <taxon>ecological metagenomes</taxon>
    </lineage>
</organism>
<proteinExistence type="predicted"/>
<sequence>MVRSGGPRPRRLVPRVPFPPPRPHGSRPRRLVPGSRPPGLLAPRVFPSPRSSRPPGLSCAPNLRMRPIYQAHPQISGAGMCGRANDADDTDRPFGRASGAARDPGPGTAWATRAQWQNSIPVGLTCRRRTSRVVIGRSSSDGLCLHCLPLNQLRNDGCKGRAVVPPHIIDLS</sequence>
<feature type="region of interest" description="Disordered" evidence="1">
    <location>
        <begin position="1"/>
        <end position="59"/>
    </location>
</feature>
<feature type="region of interest" description="Disordered" evidence="1">
    <location>
        <begin position="85"/>
        <end position="109"/>
    </location>
</feature>
<accession>A0A645AWJ4</accession>
<name>A0A645AWJ4_9ZZZZ</name>
<dbReference type="EMBL" id="VSSQ01016360">
    <property type="protein sequence ID" value="MPM57615.1"/>
    <property type="molecule type" value="Genomic_DNA"/>
</dbReference>
<feature type="compositionally biased region" description="Low complexity" evidence="1">
    <location>
        <begin position="43"/>
        <end position="55"/>
    </location>
</feature>
<comment type="caution">
    <text evidence="2">The sequence shown here is derived from an EMBL/GenBank/DDBJ whole genome shotgun (WGS) entry which is preliminary data.</text>
</comment>
<evidence type="ECO:0000313" key="2">
    <source>
        <dbReference type="EMBL" id="MPM57615.1"/>
    </source>
</evidence>
<gene>
    <name evidence="2" type="ORF">SDC9_104437</name>
</gene>
<reference evidence="2" key="1">
    <citation type="submission" date="2019-08" db="EMBL/GenBank/DDBJ databases">
        <authorList>
            <person name="Kucharzyk K."/>
            <person name="Murdoch R.W."/>
            <person name="Higgins S."/>
            <person name="Loffler F."/>
        </authorList>
    </citation>
    <scope>NUCLEOTIDE SEQUENCE</scope>
</reference>
<protein>
    <submittedName>
        <fullName evidence="2">Uncharacterized protein</fullName>
    </submittedName>
</protein>